<evidence type="ECO:0000313" key="1">
    <source>
        <dbReference type="EMBL" id="ACP25103.1"/>
    </source>
</evidence>
<organism evidence="1 2">
    <name type="scientific">Sinorhizobium fredii (strain NBRC 101917 / NGR234)</name>
    <dbReference type="NCBI Taxonomy" id="394"/>
    <lineage>
        <taxon>Bacteria</taxon>
        <taxon>Pseudomonadati</taxon>
        <taxon>Pseudomonadota</taxon>
        <taxon>Alphaproteobacteria</taxon>
        <taxon>Hyphomicrobiales</taxon>
        <taxon>Rhizobiaceae</taxon>
        <taxon>Sinorhizobium/Ensifer group</taxon>
        <taxon>Sinorhizobium</taxon>
    </lineage>
</organism>
<dbReference type="Proteomes" id="UP000001054">
    <property type="component" value="Chromosome"/>
</dbReference>
<protein>
    <submittedName>
        <fullName evidence="1">Uncharacterized protein</fullName>
    </submittedName>
</protein>
<keyword evidence="2" id="KW-1185">Reference proteome</keyword>
<name>C3MBP1_SINFN</name>
<sequence>MSIDRAAFRSQVHVEDCHRETIGKLAVFLVAKYDAKEFIAKVNLRGFVLPGTSLDDHRGIQSALEIGLKLADFFGLQISSPYPVDLRRFSHAALPGVNPHAGAHS</sequence>
<proteinExistence type="predicted"/>
<gene>
    <name evidence="1" type="ordered locus">NGR_c13230</name>
</gene>
<dbReference type="KEGG" id="rhi:NGR_c13230"/>
<accession>C3MBP1</accession>
<evidence type="ECO:0000313" key="2">
    <source>
        <dbReference type="Proteomes" id="UP000001054"/>
    </source>
</evidence>
<dbReference type="EMBL" id="CP001389">
    <property type="protein sequence ID" value="ACP25103.1"/>
    <property type="molecule type" value="Genomic_DNA"/>
</dbReference>
<reference evidence="1 2" key="1">
    <citation type="journal article" date="2009" name="Appl. Environ. Microbiol.">
        <title>Rhizobium sp. strain NGR234 possesses a remarkable number of secretion systems.</title>
        <authorList>
            <person name="Schmeisser C."/>
            <person name="Liesegang H."/>
            <person name="Krysciak D."/>
            <person name="Bakkou N."/>
            <person name="Le Quere A."/>
            <person name="Wollherr A."/>
            <person name="Heinemeyer I."/>
            <person name="Morgenstern B."/>
            <person name="Pommerening-Roeser A."/>
            <person name="Flores M."/>
            <person name="Palacios R."/>
            <person name="Brenner S."/>
            <person name="Gottschalk G."/>
            <person name="Schmitz R.A."/>
            <person name="Broughton W.J."/>
            <person name="Perret X."/>
            <person name="Strittmatter A.W."/>
            <person name="Streit W.R."/>
        </authorList>
    </citation>
    <scope>NUCLEOTIDE SEQUENCE [LARGE SCALE GENOMIC DNA]</scope>
    <source>
        <strain evidence="2">NBRC 101917 / NGR234</strain>
    </source>
</reference>
<dbReference type="AlphaFoldDB" id="C3MBP1"/>
<dbReference type="HOGENOM" id="CLU_2234406_0_0_5"/>